<dbReference type="SUPFAM" id="SSF52540">
    <property type="entry name" value="P-loop containing nucleoside triphosphate hydrolases"/>
    <property type="match status" value="1"/>
</dbReference>
<organism evidence="7 8">
    <name type="scientific">Nonomuraea soli</name>
    <dbReference type="NCBI Taxonomy" id="1032476"/>
    <lineage>
        <taxon>Bacteria</taxon>
        <taxon>Bacillati</taxon>
        <taxon>Actinomycetota</taxon>
        <taxon>Actinomycetes</taxon>
        <taxon>Streptosporangiales</taxon>
        <taxon>Streptosporangiaceae</taxon>
        <taxon>Nonomuraea</taxon>
    </lineage>
</organism>
<dbReference type="InterPro" id="IPR011990">
    <property type="entry name" value="TPR-like_helical_dom_sf"/>
</dbReference>
<dbReference type="GO" id="GO:0006355">
    <property type="term" value="P:regulation of DNA-templated transcription"/>
    <property type="evidence" value="ECO:0007669"/>
    <property type="project" value="InterPro"/>
</dbReference>
<dbReference type="InterPro" id="IPR027417">
    <property type="entry name" value="P-loop_NTPase"/>
</dbReference>
<dbReference type="InterPro" id="IPR001867">
    <property type="entry name" value="OmpR/PhoB-type_DNA-bd"/>
</dbReference>
<dbReference type="Pfam" id="PF00931">
    <property type="entry name" value="NB-ARC"/>
    <property type="match status" value="1"/>
</dbReference>
<dbReference type="InterPro" id="IPR036388">
    <property type="entry name" value="WH-like_DNA-bd_sf"/>
</dbReference>
<accession>A0A7W0CKM6</accession>
<feature type="DNA-binding region" description="OmpR/PhoB-type" evidence="5">
    <location>
        <begin position="1"/>
        <end position="96"/>
    </location>
</feature>
<dbReference type="AlphaFoldDB" id="A0A7W0CKM6"/>
<dbReference type="CDD" id="cd15831">
    <property type="entry name" value="BTAD"/>
    <property type="match status" value="1"/>
</dbReference>
<dbReference type="Gene3D" id="3.40.50.300">
    <property type="entry name" value="P-loop containing nucleotide triphosphate hydrolases"/>
    <property type="match status" value="1"/>
</dbReference>
<dbReference type="InterPro" id="IPR016032">
    <property type="entry name" value="Sig_transdc_resp-reg_C-effctor"/>
</dbReference>
<evidence type="ECO:0000259" key="6">
    <source>
        <dbReference type="PROSITE" id="PS51755"/>
    </source>
</evidence>
<dbReference type="Gene3D" id="1.25.40.10">
    <property type="entry name" value="Tetratricopeptide repeat domain"/>
    <property type="match status" value="1"/>
</dbReference>
<evidence type="ECO:0000256" key="3">
    <source>
        <dbReference type="ARBA" id="ARBA00023125"/>
    </source>
</evidence>
<dbReference type="SUPFAM" id="SSF48452">
    <property type="entry name" value="TPR-like"/>
    <property type="match status" value="1"/>
</dbReference>
<comment type="similarity">
    <text evidence="1">Belongs to the AfsR/DnrI/RedD regulatory family.</text>
</comment>
<dbReference type="Pfam" id="PF00486">
    <property type="entry name" value="Trans_reg_C"/>
    <property type="match status" value="1"/>
</dbReference>
<dbReference type="GO" id="GO:0000160">
    <property type="term" value="P:phosphorelay signal transduction system"/>
    <property type="evidence" value="ECO:0007669"/>
    <property type="project" value="InterPro"/>
</dbReference>
<dbReference type="GO" id="GO:0003677">
    <property type="term" value="F:DNA binding"/>
    <property type="evidence" value="ECO:0007669"/>
    <property type="project" value="UniProtKB-UniRule"/>
</dbReference>
<keyword evidence="8" id="KW-1185">Reference proteome</keyword>
<evidence type="ECO:0000256" key="2">
    <source>
        <dbReference type="ARBA" id="ARBA00023015"/>
    </source>
</evidence>
<keyword evidence="3 5" id="KW-0238">DNA-binding</keyword>
<evidence type="ECO:0000256" key="5">
    <source>
        <dbReference type="PROSITE-ProRule" id="PRU01091"/>
    </source>
</evidence>
<dbReference type="Gene3D" id="1.10.10.10">
    <property type="entry name" value="Winged helix-like DNA-binding domain superfamily/Winged helix DNA-binding domain"/>
    <property type="match status" value="1"/>
</dbReference>
<keyword evidence="2" id="KW-0805">Transcription regulation</keyword>
<dbReference type="SUPFAM" id="SSF46894">
    <property type="entry name" value="C-terminal effector domain of the bipartite response regulators"/>
    <property type="match status" value="1"/>
</dbReference>
<name>A0A7W0CKM6_9ACTN</name>
<dbReference type="EMBL" id="JACDUR010000004">
    <property type="protein sequence ID" value="MBA2892908.1"/>
    <property type="molecule type" value="Genomic_DNA"/>
</dbReference>
<reference evidence="7 8" key="1">
    <citation type="submission" date="2020-07" db="EMBL/GenBank/DDBJ databases">
        <title>Genomic Encyclopedia of Type Strains, Phase IV (KMG-IV): sequencing the most valuable type-strain genomes for metagenomic binning, comparative biology and taxonomic classification.</title>
        <authorList>
            <person name="Goeker M."/>
        </authorList>
    </citation>
    <scope>NUCLEOTIDE SEQUENCE [LARGE SCALE GENOMIC DNA]</scope>
    <source>
        <strain evidence="7 8">DSM 45533</strain>
    </source>
</reference>
<dbReference type="GO" id="GO:0043531">
    <property type="term" value="F:ADP binding"/>
    <property type="evidence" value="ECO:0007669"/>
    <property type="project" value="InterPro"/>
</dbReference>
<dbReference type="InterPro" id="IPR002182">
    <property type="entry name" value="NB-ARC"/>
</dbReference>
<evidence type="ECO:0000313" key="7">
    <source>
        <dbReference type="EMBL" id="MBA2892908.1"/>
    </source>
</evidence>
<sequence>MKFRILGSLTVDAEAGPVDLGPAKQRTVLAALLLEANRIVPVDRLVAAAWEGEPPRSAVANVRTYASRLRKTLRERVESRPPGFVLHVGDDELDLAAFRELAGRGRAALAAGHDGEAVATLGEALSLWRGAAAEDLSRSAGLEAPLAALDEQRLAVLEDWIAARQRLGHDGQLIDELRRLTDTHPLRERLWSQLILARYRGGDIGGALAGYAQARNVLAENLGVDPGPELVRMHQAVLTRDPALDLLDTHPPGPRHPTDSFPRPADALGRFVAPDRAAPDPGTRQHAVPRELPADTSVLVGRDKELHLLLDSVIGGPEHAHGPTVLVLHGPAGIGKSVLAVRAASLLAEHFPDGQLFADLRGTATSRKQPRKVLAGFLRSLGVPDRRIPDDEDETAARYRSITADRRLLILLEDAADEAQVRPLVPAAPGSIVVITARRPLAALDGAAHLHLERLSPDAAEELLVRLCGPERVEAEREETHRLAARCRGLPLALRIAAARLVADPLLPVSALGDHLEYGDLTIHLS</sequence>
<dbReference type="InterPro" id="IPR051677">
    <property type="entry name" value="AfsR-DnrI-RedD_regulator"/>
</dbReference>
<dbReference type="SMART" id="SM01043">
    <property type="entry name" value="BTAD"/>
    <property type="match status" value="1"/>
</dbReference>
<dbReference type="Proteomes" id="UP000530928">
    <property type="component" value="Unassembled WGS sequence"/>
</dbReference>
<dbReference type="PANTHER" id="PTHR35807">
    <property type="entry name" value="TRANSCRIPTIONAL REGULATOR REDD-RELATED"/>
    <property type="match status" value="1"/>
</dbReference>
<comment type="caution">
    <text evidence="7">The sequence shown here is derived from an EMBL/GenBank/DDBJ whole genome shotgun (WGS) entry which is preliminary data.</text>
</comment>
<dbReference type="PANTHER" id="PTHR35807:SF1">
    <property type="entry name" value="TRANSCRIPTIONAL REGULATOR REDD"/>
    <property type="match status" value="1"/>
</dbReference>
<evidence type="ECO:0000256" key="1">
    <source>
        <dbReference type="ARBA" id="ARBA00005820"/>
    </source>
</evidence>
<dbReference type="InterPro" id="IPR005158">
    <property type="entry name" value="BTAD"/>
</dbReference>
<protein>
    <submittedName>
        <fullName evidence="7">DNA-binding SARP family transcriptional activator</fullName>
    </submittedName>
</protein>
<dbReference type="RefSeq" id="WP_181611621.1">
    <property type="nucleotide sequence ID" value="NZ_BAABAM010000003.1"/>
</dbReference>
<dbReference type="PRINTS" id="PR00364">
    <property type="entry name" value="DISEASERSIST"/>
</dbReference>
<dbReference type="SMART" id="SM00862">
    <property type="entry name" value="Trans_reg_C"/>
    <property type="match status" value="1"/>
</dbReference>
<evidence type="ECO:0000256" key="4">
    <source>
        <dbReference type="ARBA" id="ARBA00023163"/>
    </source>
</evidence>
<evidence type="ECO:0000313" key="8">
    <source>
        <dbReference type="Proteomes" id="UP000530928"/>
    </source>
</evidence>
<gene>
    <name evidence="7" type="ORF">HNR30_004262</name>
</gene>
<feature type="domain" description="OmpR/PhoB-type" evidence="6">
    <location>
        <begin position="1"/>
        <end position="96"/>
    </location>
</feature>
<proteinExistence type="inferred from homology"/>
<dbReference type="PROSITE" id="PS51755">
    <property type="entry name" value="OMPR_PHOB"/>
    <property type="match status" value="1"/>
</dbReference>
<keyword evidence="4" id="KW-0804">Transcription</keyword>
<dbReference type="Pfam" id="PF03704">
    <property type="entry name" value="BTAD"/>
    <property type="match status" value="1"/>
</dbReference>